<proteinExistence type="predicted"/>
<dbReference type="EMBL" id="JACVVK020000361">
    <property type="protein sequence ID" value="KAK7476942.1"/>
    <property type="molecule type" value="Genomic_DNA"/>
</dbReference>
<sequence length="126" mass="14015">MSPVVKLVLWITECMLFGSCKLQLALPSVMHTSSLRCSRTGLAHYQQPCATLLLQPYRPFLLRIDELCVCTLAKITTLSFLTVGIKVPPTAWIHLMICTGCTRPSHFLEKIATLPQILDKPTAATF</sequence>
<evidence type="ECO:0000313" key="3">
    <source>
        <dbReference type="Proteomes" id="UP001519460"/>
    </source>
</evidence>
<feature type="signal peptide" evidence="1">
    <location>
        <begin position="1"/>
        <end position="22"/>
    </location>
</feature>
<keyword evidence="1" id="KW-0732">Signal</keyword>
<organism evidence="2 3">
    <name type="scientific">Batillaria attramentaria</name>
    <dbReference type="NCBI Taxonomy" id="370345"/>
    <lineage>
        <taxon>Eukaryota</taxon>
        <taxon>Metazoa</taxon>
        <taxon>Spiralia</taxon>
        <taxon>Lophotrochozoa</taxon>
        <taxon>Mollusca</taxon>
        <taxon>Gastropoda</taxon>
        <taxon>Caenogastropoda</taxon>
        <taxon>Sorbeoconcha</taxon>
        <taxon>Cerithioidea</taxon>
        <taxon>Batillariidae</taxon>
        <taxon>Batillaria</taxon>
    </lineage>
</organism>
<comment type="caution">
    <text evidence="2">The sequence shown here is derived from an EMBL/GenBank/DDBJ whole genome shotgun (WGS) entry which is preliminary data.</text>
</comment>
<evidence type="ECO:0000313" key="2">
    <source>
        <dbReference type="EMBL" id="KAK7476942.1"/>
    </source>
</evidence>
<accession>A0ABD0JQX9</accession>
<reference evidence="2 3" key="1">
    <citation type="journal article" date="2023" name="Sci. Data">
        <title>Genome assembly of the Korean intertidal mud-creeper Batillaria attramentaria.</title>
        <authorList>
            <person name="Patra A.K."/>
            <person name="Ho P.T."/>
            <person name="Jun S."/>
            <person name="Lee S.J."/>
            <person name="Kim Y."/>
            <person name="Won Y.J."/>
        </authorList>
    </citation>
    <scope>NUCLEOTIDE SEQUENCE [LARGE SCALE GENOMIC DNA]</scope>
    <source>
        <strain evidence="2">Wonlab-2016</strain>
    </source>
</reference>
<dbReference type="AlphaFoldDB" id="A0ABD0JQX9"/>
<protein>
    <recommendedName>
        <fullName evidence="4">Secreted protein</fullName>
    </recommendedName>
</protein>
<dbReference type="Proteomes" id="UP001519460">
    <property type="component" value="Unassembled WGS sequence"/>
</dbReference>
<evidence type="ECO:0008006" key="4">
    <source>
        <dbReference type="Google" id="ProtNLM"/>
    </source>
</evidence>
<name>A0ABD0JQX9_9CAEN</name>
<feature type="chain" id="PRO_5044889925" description="Secreted protein" evidence="1">
    <location>
        <begin position="23"/>
        <end position="126"/>
    </location>
</feature>
<evidence type="ECO:0000256" key="1">
    <source>
        <dbReference type="SAM" id="SignalP"/>
    </source>
</evidence>
<gene>
    <name evidence="2" type="ORF">BaRGS_00031801</name>
</gene>
<keyword evidence="3" id="KW-1185">Reference proteome</keyword>